<feature type="signal peptide" evidence="9">
    <location>
        <begin position="1"/>
        <end position="23"/>
    </location>
</feature>
<comment type="subcellular location">
    <subcellularLocation>
        <location evidence="1">Secreted</location>
    </subcellularLocation>
</comment>
<comment type="similarity">
    <text evidence="2">Belongs to the motilin family.</text>
</comment>
<evidence type="ECO:0000313" key="12">
    <source>
        <dbReference type="Proteomes" id="UP000824540"/>
    </source>
</evidence>
<dbReference type="GO" id="GO:0060124">
    <property type="term" value="P:positive regulation of growth hormone secretion"/>
    <property type="evidence" value="ECO:0007669"/>
    <property type="project" value="TreeGrafter"/>
</dbReference>
<comment type="caution">
    <text evidence="11">The sequence shown here is derived from an EMBL/GenBank/DDBJ whole genome shotgun (WGS) entry which is preliminary data.</text>
</comment>
<evidence type="ECO:0000256" key="5">
    <source>
        <dbReference type="ARBA" id="ARBA00022729"/>
    </source>
</evidence>
<evidence type="ECO:0000256" key="2">
    <source>
        <dbReference type="ARBA" id="ARBA00006473"/>
    </source>
</evidence>
<dbReference type="InterPro" id="IPR005441">
    <property type="entry name" value="Preproghrelin"/>
</dbReference>
<evidence type="ECO:0000256" key="7">
    <source>
        <dbReference type="ARBA" id="ARBA00023288"/>
    </source>
</evidence>
<dbReference type="GO" id="GO:0001696">
    <property type="term" value="P:gastric acid secretion"/>
    <property type="evidence" value="ECO:0007669"/>
    <property type="project" value="TreeGrafter"/>
</dbReference>
<keyword evidence="3" id="KW-0964">Secreted</keyword>
<reference evidence="11" key="1">
    <citation type="thesis" date="2021" institute="BYU ScholarsArchive" country="Provo, UT, USA">
        <title>Applications of and Algorithms for Genome Assembly and Genomic Analyses with an Emphasis on Marine Teleosts.</title>
        <authorList>
            <person name="Pickett B.D."/>
        </authorList>
    </citation>
    <scope>NUCLEOTIDE SEQUENCE</scope>
    <source>
        <strain evidence="11">HI-2016</strain>
    </source>
</reference>
<keyword evidence="12" id="KW-1185">Reference proteome</keyword>
<name>A0A8T2MYI4_9TELE</name>
<evidence type="ECO:0000256" key="1">
    <source>
        <dbReference type="ARBA" id="ARBA00004613"/>
    </source>
</evidence>
<proteinExistence type="inferred from homology"/>
<evidence type="ECO:0000256" key="6">
    <source>
        <dbReference type="ARBA" id="ARBA00022815"/>
    </source>
</evidence>
<dbReference type="Pfam" id="PF04643">
    <property type="entry name" value="Motilin_assoc"/>
    <property type="match status" value="1"/>
</dbReference>
<dbReference type="PANTHER" id="PTHR14122:SF1">
    <property type="entry name" value="APPETITE-REGULATING HORMONE"/>
    <property type="match status" value="1"/>
</dbReference>
<feature type="compositionally biased region" description="Basic and acidic residues" evidence="8">
    <location>
        <begin position="35"/>
        <end position="48"/>
    </location>
</feature>
<evidence type="ECO:0000256" key="3">
    <source>
        <dbReference type="ARBA" id="ARBA00022525"/>
    </source>
</evidence>
<dbReference type="AlphaFoldDB" id="A0A8T2MYI4"/>
<dbReference type="Proteomes" id="UP000824540">
    <property type="component" value="Unassembled WGS sequence"/>
</dbReference>
<dbReference type="GO" id="GO:0032095">
    <property type="term" value="P:regulation of response to food"/>
    <property type="evidence" value="ECO:0007669"/>
    <property type="project" value="TreeGrafter"/>
</dbReference>
<feature type="region of interest" description="Disordered" evidence="8">
    <location>
        <begin position="27"/>
        <end position="48"/>
    </location>
</feature>
<keyword evidence="5 9" id="KW-0732">Signal</keyword>
<dbReference type="PANTHER" id="PTHR14122">
    <property type="entry name" value="GHRELIN PRECURSOR"/>
    <property type="match status" value="1"/>
</dbReference>
<dbReference type="EMBL" id="JAFBMS010000237">
    <property type="protein sequence ID" value="KAG9332646.1"/>
    <property type="molecule type" value="Genomic_DNA"/>
</dbReference>
<evidence type="ECO:0000256" key="9">
    <source>
        <dbReference type="SAM" id="SignalP"/>
    </source>
</evidence>
<feature type="domain" description="Motilin/ghrelin-associated peptide" evidence="10">
    <location>
        <begin position="59"/>
        <end position="104"/>
    </location>
</feature>
<evidence type="ECO:0000313" key="11">
    <source>
        <dbReference type="EMBL" id="KAG9332646.1"/>
    </source>
</evidence>
<dbReference type="OrthoDB" id="9896247at2759"/>
<keyword evidence="4" id="KW-0372">Hormone</keyword>
<dbReference type="GO" id="GO:0050728">
    <property type="term" value="P:negative regulation of inflammatory response"/>
    <property type="evidence" value="ECO:0007669"/>
    <property type="project" value="TreeGrafter"/>
</dbReference>
<evidence type="ECO:0000259" key="10">
    <source>
        <dbReference type="Pfam" id="PF04643"/>
    </source>
</evidence>
<evidence type="ECO:0000256" key="4">
    <source>
        <dbReference type="ARBA" id="ARBA00022702"/>
    </source>
</evidence>
<keyword evidence="7" id="KW-0449">Lipoprotein</keyword>
<feature type="chain" id="PRO_5035715441" description="Motilin/ghrelin-associated peptide domain-containing protein" evidence="9">
    <location>
        <begin position="24"/>
        <end position="108"/>
    </location>
</feature>
<dbReference type="GO" id="GO:0005615">
    <property type="term" value="C:extracellular space"/>
    <property type="evidence" value="ECO:0007669"/>
    <property type="project" value="TreeGrafter"/>
</dbReference>
<sequence>MKNAAYGILLICVLAVWMDCIQAGSSFLSPSLRPQGKEKKPPRVGRRDSEGILDLFGWRPNEEEDNQYITFTTPFEIGISMTEKEYQQYGEGLQKIVQDVLMNNPSTG</sequence>
<protein>
    <recommendedName>
        <fullName evidence="10">Motilin/ghrelin-associated peptide domain-containing protein</fullName>
    </recommendedName>
</protein>
<dbReference type="GO" id="GO:0016608">
    <property type="term" value="F:growth hormone-releasing hormone activity"/>
    <property type="evidence" value="ECO:0007669"/>
    <property type="project" value="InterPro"/>
</dbReference>
<evidence type="ECO:0000256" key="8">
    <source>
        <dbReference type="SAM" id="MobiDB-lite"/>
    </source>
</evidence>
<dbReference type="GO" id="GO:0031768">
    <property type="term" value="F:ghrelin receptor binding"/>
    <property type="evidence" value="ECO:0007669"/>
    <property type="project" value="TreeGrafter"/>
</dbReference>
<accession>A0A8T2MYI4</accession>
<gene>
    <name evidence="11" type="ORF">JZ751_014744</name>
</gene>
<organism evidence="11 12">
    <name type="scientific">Albula glossodonta</name>
    <name type="common">roundjaw bonefish</name>
    <dbReference type="NCBI Taxonomy" id="121402"/>
    <lineage>
        <taxon>Eukaryota</taxon>
        <taxon>Metazoa</taxon>
        <taxon>Chordata</taxon>
        <taxon>Craniata</taxon>
        <taxon>Vertebrata</taxon>
        <taxon>Euteleostomi</taxon>
        <taxon>Actinopterygii</taxon>
        <taxon>Neopterygii</taxon>
        <taxon>Teleostei</taxon>
        <taxon>Albuliformes</taxon>
        <taxon>Albulidae</taxon>
        <taxon>Albula</taxon>
    </lineage>
</organism>
<dbReference type="InterPro" id="IPR006737">
    <property type="entry name" value="Motilin_assoc"/>
</dbReference>
<keyword evidence="6" id="KW-0027">Amidation</keyword>